<evidence type="ECO:0000313" key="2">
    <source>
        <dbReference type="EMBL" id="MPC82044.1"/>
    </source>
</evidence>
<keyword evidence="3" id="KW-1185">Reference proteome</keyword>
<reference evidence="2 3" key="1">
    <citation type="submission" date="2019-05" db="EMBL/GenBank/DDBJ databases">
        <title>Another draft genome of Portunus trituberculatus and its Hox gene families provides insights of decapod evolution.</title>
        <authorList>
            <person name="Jeong J.-H."/>
            <person name="Song I."/>
            <person name="Kim S."/>
            <person name="Choi T."/>
            <person name="Kim D."/>
            <person name="Ryu S."/>
            <person name="Kim W."/>
        </authorList>
    </citation>
    <scope>NUCLEOTIDE SEQUENCE [LARGE SCALE GENOMIC DNA]</scope>
    <source>
        <tissue evidence="2">Muscle</tissue>
    </source>
</reference>
<dbReference type="GO" id="GO:0005840">
    <property type="term" value="C:ribosome"/>
    <property type="evidence" value="ECO:0007669"/>
    <property type="project" value="UniProtKB-KW"/>
</dbReference>
<comment type="caution">
    <text evidence="2">The sequence shown here is derived from an EMBL/GenBank/DDBJ whole genome shotgun (WGS) entry which is preliminary data.</text>
</comment>
<dbReference type="Gene3D" id="1.20.5.2650">
    <property type="match status" value="1"/>
</dbReference>
<feature type="compositionally biased region" description="Basic residues" evidence="1">
    <location>
        <begin position="7"/>
        <end position="21"/>
    </location>
</feature>
<proteinExistence type="predicted"/>
<dbReference type="AlphaFoldDB" id="A0A5B7IPB5"/>
<accession>A0A5B7IPB5</accession>
<feature type="region of interest" description="Disordered" evidence="1">
    <location>
        <begin position="1"/>
        <end position="66"/>
    </location>
</feature>
<keyword evidence="2" id="KW-0687">Ribonucleoprotein</keyword>
<feature type="compositionally biased region" description="Basic and acidic residues" evidence="1">
    <location>
        <begin position="37"/>
        <end position="66"/>
    </location>
</feature>
<dbReference type="Proteomes" id="UP000324222">
    <property type="component" value="Unassembled WGS sequence"/>
</dbReference>
<keyword evidence="2" id="KW-0689">Ribosomal protein</keyword>
<sequence length="66" mass="8023">MILFVPQRKRHKKALKRQRAVKNKEEKADYAKLLAVRQKEAKEKRQEEIRRRRSSMRDSKSSEKSK</sequence>
<evidence type="ECO:0000313" key="3">
    <source>
        <dbReference type="Proteomes" id="UP000324222"/>
    </source>
</evidence>
<name>A0A5B7IPB5_PORTR</name>
<gene>
    <name evidence="2" type="primary">RPS6_1</name>
    <name evidence="2" type="ORF">E2C01_076688</name>
</gene>
<organism evidence="2 3">
    <name type="scientific">Portunus trituberculatus</name>
    <name type="common">Swimming crab</name>
    <name type="synonym">Neptunus trituberculatus</name>
    <dbReference type="NCBI Taxonomy" id="210409"/>
    <lineage>
        <taxon>Eukaryota</taxon>
        <taxon>Metazoa</taxon>
        <taxon>Ecdysozoa</taxon>
        <taxon>Arthropoda</taxon>
        <taxon>Crustacea</taxon>
        <taxon>Multicrustacea</taxon>
        <taxon>Malacostraca</taxon>
        <taxon>Eumalacostraca</taxon>
        <taxon>Eucarida</taxon>
        <taxon>Decapoda</taxon>
        <taxon>Pleocyemata</taxon>
        <taxon>Brachyura</taxon>
        <taxon>Eubrachyura</taxon>
        <taxon>Portunoidea</taxon>
        <taxon>Portunidae</taxon>
        <taxon>Portuninae</taxon>
        <taxon>Portunus</taxon>
    </lineage>
</organism>
<dbReference type="EMBL" id="VSRR010058716">
    <property type="protein sequence ID" value="MPC82044.1"/>
    <property type="molecule type" value="Genomic_DNA"/>
</dbReference>
<protein>
    <submittedName>
        <fullName evidence="2">40S ribosomal protein S6</fullName>
    </submittedName>
</protein>
<evidence type="ECO:0000256" key="1">
    <source>
        <dbReference type="SAM" id="MobiDB-lite"/>
    </source>
</evidence>